<evidence type="ECO:0000256" key="4">
    <source>
        <dbReference type="ARBA" id="ARBA00023163"/>
    </source>
</evidence>
<evidence type="ECO:0000313" key="6">
    <source>
        <dbReference type="EMBL" id="SFR62863.1"/>
    </source>
</evidence>
<dbReference type="Pfam" id="PF03466">
    <property type="entry name" value="LysR_substrate"/>
    <property type="match status" value="1"/>
</dbReference>
<protein>
    <submittedName>
        <fullName evidence="6">DNA-binding transcriptional regulator, LysR family</fullName>
    </submittedName>
</protein>
<dbReference type="SUPFAM" id="SSF53850">
    <property type="entry name" value="Periplasmic binding protein-like II"/>
    <property type="match status" value="1"/>
</dbReference>
<organism evidence="6 7">
    <name type="scientific">[Clostridium] aminophilum</name>
    <dbReference type="NCBI Taxonomy" id="1526"/>
    <lineage>
        <taxon>Bacteria</taxon>
        <taxon>Bacillati</taxon>
        <taxon>Bacillota</taxon>
        <taxon>Clostridia</taxon>
        <taxon>Lachnospirales</taxon>
        <taxon>Lachnospiraceae</taxon>
    </lineage>
</organism>
<dbReference type="Pfam" id="PF00126">
    <property type="entry name" value="HTH_1"/>
    <property type="match status" value="1"/>
</dbReference>
<reference evidence="6 7" key="1">
    <citation type="submission" date="2016-10" db="EMBL/GenBank/DDBJ databases">
        <authorList>
            <person name="de Groot N.N."/>
        </authorList>
    </citation>
    <scope>NUCLEOTIDE SEQUENCE [LARGE SCALE GENOMIC DNA]</scope>
    <source>
        <strain evidence="6 7">F</strain>
    </source>
</reference>
<sequence>MNIDQLHYFAVIVETGTISGAARRLHMSQPPLSLQIRNLETEYGVRLFERGSRQIRLTEAGRHLYSYARKILELRDLAEHDLARIREGKQGTVRIGVISSGSCRAFFDGIAAFQSISPDVRFSIYDGNTYEILEELEREKIELAVIRTPFPDRGLDKIPLQEDHMVIAGKEEFLRVLPDGPLHLSDLEGTPLVCYRRWEKIIREKLRNSSFSLDFYCVNDDARTSLQWARAGFGAALLPASALNAAPDLPFRALADEDLASTLYLVRPAGRILSDGAEALFRTFRVPRKSE</sequence>
<dbReference type="Gene3D" id="3.40.190.290">
    <property type="match status" value="1"/>
</dbReference>
<dbReference type="InterPro" id="IPR036388">
    <property type="entry name" value="WH-like_DNA-bd_sf"/>
</dbReference>
<keyword evidence="4" id="KW-0804">Transcription</keyword>
<dbReference type="InterPro" id="IPR036390">
    <property type="entry name" value="WH_DNA-bd_sf"/>
</dbReference>
<evidence type="ECO:0000256" key="2">
    <source>
        <dbReference type="ARBA" id="ARBA00023015"/>
    </source>
</evidence>
<proteinExistence type="inferred from homology"/>
<evidence type="ECO:0000259" key="5">
    <source>
        <dbReference type="PROSITE" id="PS50931"/>
    </source>
</evidence>
<accession>A0A1I6I819</accession>
<dbReference type="PANTHER" id="PTHR30346">
    <property type="entry name" value="TRANSCRIPTIONAL DUAL REGULATOR HCAR-RELATED"/>
    <property type="match status" value="1"/>
</dbReference>
<feature type="domain" description="HTH lysR-type" evidence="5">
    <location>
        <begin position="1"/>
        <end position="58"/>
    </location>
</feature>
<dbReference type="GO" id="GO:0003700">
    <property type="term" value="F:DNA-binding transcription factor activity"/>
    <property type="evidence" value="ECO:0007669"/>
    <property type="project" value="InterPro"/>
</dbReference>
<dbReference type="PRINTS" id="PR00039">
    <property type="entry name" value="HTHLYSR"/>
</dbReference>
<dbReference type="GO" id="GO:0032993">
    <property type="term" value="C:protein-DNA complex"/>
    <property type="evidence" value="ECO:0007669"/>
    <property type="project" value="TreeGrafter"/>
</dbReference>
<dbReference type="PROSITE" id="PS50931">
    <property type="entry name" value="HTH_LYSR"/>
    <property type="match status" value="1"/>
</dbReference>
<dbReference type="PANTHER" id="PTHR30346:SF28">
    <property type="entry name" value="HTH-TYPE TRANSCRIPTIONAL REGULATOR CYNR"/>
    <property type="match status" value="1"/>
</dbReference>
<dbReference type="EMBL" id="FOZC01000001">
    <property type="protein sequence ID" value="SFR62863.1"/>
    <property type="molecule type" value="Genomic_DNA"/>
</dbReference>
<dbReference type="GO" id="GO:0003677">
    <property type="term" value="F:DNA binding"/>
    <property type="evidence" value="ECO:0007669"/>
    <property type="project" value="UniProtKB-KW"/>
</dbReference>
<dbReference type="Proteomes" id="UP000214760">
    <property type="component" value="Unassembled WGS sequence"/>
</dbReference>
<evidence type="ECO:0000256" key="1">
    <source>
        <dbReference type="ARBA" id="ARBA00009437"/>
    </source>
</evidence>
<dbReference type="CDD" id="cd05466">
    <property type="entry name" value="PBP2_LTTR_substrate"/>
    <property type="match status" value="1"/>
</dbReference>
<dbReference type="InterPro" id="IPR000847">
    <property type="entry name" value="LysR_HTH_N"/>
</dbReference>
<keyword evidence="3 6" id="KW-0238">DNA-binding</keyword>
<name>A0A1I6I819_9FIRM</name>
<evidence type="ECO:0000313" key="7">
    <source>
        <dbReference type="Proteomes" id="UP000214760"/>
    </source>
</evidence>
<evidence type="ECO:0000256" key="3">
    <source>
        <dbReference type="ARBA" id="ARBA00023125"/>
    </source>
</evidence>
<dbReference type="Gene3D" id="1.10.10.10">
    <property type="entry name" value="Winged helix-like DNA-binding domain superfamily/Winged helix DNA-binding domain"/>
    <property type="match status" value="1"/>
</dbReference>
<dbReference type="RefSeq" id="WP_031470984.1">
    <property type="nucleotide sequence ID" value="NZ_FOZC01000001.1"/>
</dbReference>
<dbReference type="SUPFAM" id="SSF46785">
    <property type="entry name" value="Winged helix' DNA-binding domain"/>
    <property type="match status" value="1"/>
</dbReference>
<comment type="similarity">
    <text evidence="1">Belongs to the LysR transcriptional regulatory family.</text>
</comment>
<dbReference type="InterPro" id="IPR005119">
    <property type="entry name" value="LysR_subst-bd"/>
</dbReference>
<dbReference type="FunFam" id="1.10.10.10:FF:000001">
    <property type="entry name" value="LysR family transcriptional regulator"/>
    <property type="match status" value="1"/>
</dbReference>
<keyword evidence="2" id="KW-0805">Transcription regulation</keyword>
<gene>
    <name evidence="6" type="ORF">SAMN02910262_00004</name>
</gene>
<dbReference type="AlphaFoldDB" id="A0A1I6I819"/>